<dbReference type="EMBL" id="DQ995806">
    <property type="protein sequence ID" value="ABL96274.1"/>
    <property type="molecule type" value="Genomic_RNA"/>
</dbReference>
<dbReference type="Pfam" id="PF07272">
    <property type="entry name" value="Orthoreo_P17"/>
    <property type="match status" value="1"/>
</dbReference>
<accession>A3E8J9</accession>
<protein>
    <submittedName>
        <fullName evidence="1">p17</fullName>
    </submittedName>
</protein>
<reference evidence="1" key="1">
    <citation type="journal article" date="2007" name="Virus Genes">
        <title>Sequence and phylogenetic analysis of the S1 genome segment of turkey-origin reoviruses.</title>
        <authorList>
            <person name="Day J.M."/>
            <person name="Pantin-Jackwood M.J."/>
            <person name="Spackman E."/>
        </authorList>
    </citation>
    <scope>NUCLEOTIDE SEQUENCE</scope>
    <source>
        <strain evidence="1">NC/98</strain>
    </source>
</reference>
<sequence>MQSLRRTVFNVERFEFSPIVFSEWVSPSFTAVTASDPVKYFNIELKSTHPLCSSICDLLSRPCEVHVSLVRRFALFSTLSSICEYDCALFGLSDAIYRLPSGSRTSRLVVHWDGRSNSVTAKRSRGTDTLLDFEREYKLWRFGADTRTVGQARLHC</sequence>
<dbReference type="InterPro" id="IPR009897">
    <property type="entry name" value="Orthoreo_P17"/>
</dbReference>
<name>A3E8J9_9REOV</name>
<organism evidence="1">
    <name type="scientific">Avian orthoreovirus</name>
    <dbReference type="NCBI Taxonomy" id="38170"/>
    <lineage>
        <taxon>Viruses</taxon>
        <taxon>Riboviria</taxon>
        <taxon>Orthornavirae</taxon>
        <taxon>Duplornaviricota</taxon>
        <taxon>Resentoviricetes</taxon>
        <taxon>Reovirales</taxon>
        <taxon>Spinareoviridae</taxon>
        <taxon>Orthoreovirus</taxon>
        <taxon>Orthoreovirus avis</taxon>
    </lineage>
</organism>
<proteinExistence type="predicted"/>
<evidence type="ECO:0000313" key="1">
    <source>
        <dbReference type="EMBL" id="ABL96274.1"/>
    </source>
</evidence>